<protein>
    <submittedName>
        <fullName evidence="2">Uncharacterized protein</fullName>
    </submittedName>
</protein>
<dbReference type="EMBL" id="QPFP01000036">
    <property type="protein sequence ID" value="TEB27905.1"/>
    <property type="molecule type" value="Genomic_DNA"/>
</dbReference>
<evidence type="ECO:0000313" key="2">
    <source>
        <dbReference type="EMBL" id="TEB27905.1"/>
    </source>
</evidence>
<organism evidence="2 3">
    <name type="scientific">Coprinellus micaceus</name>
    <name type="common">Glistening ink-cap mushroom</name>
    <name type="synonym">Coprinus micaceus</name>
    <dbReference type="NCBI Taxonomy" id="71717"/>
    <lineage>
        <taxon>Eukaryota</taxon>
        <taxon>Fungi</taxon>
        <taxon>Dikarya</taxon>
        <taxon>Basidiomycota</taxon>
        <taxon>Agaricomycotina</taxon>
        <taxon>Agaricomycetes</taxon>
        <taxon>Agaricomycetidae</taxon>
        <taxon>Agaricales</taxon>
        <taxon>Agaricineae</taxon>
        <taxon>Psathyrellaceae</taxon>
        <taxon>Coprinellus</taxon>
    </lineage>
</organism>
<dbReference type="AlphaFoldDB" id="A0A4Y7T182"/>
<feature type="region of interest" description="Disordered" evidence="1">
    <location>
        <begin position="1"/>
        <end position="31"/>
    </location>
</feature>
<dbReference type="STRING" id="71717.A0A4Y7T182"/>
<accession>A0A4Y7T182</accession>
<proteinExistence type="predicted"/>
<evidence type="ECO:0000256" key="1">
    <source>
        <dbReference type="SAM" id="MobiDB-lite"/>
    </source>
</evidence>
<dbReference type="Proteomes" id="UP000298030">
    <property type="component" value="Unassembled WGS sequence"/>
</dbReference>
<name>A0A4Y7T182_COPMI</name>
<reference evidence="2 3" key="1">
    <citation type="journal article" date="2019" name="Nat. Ecol. Evol.">
        <title>Megaphylogeny resolves global patterns of mushroom evolution.</title>
        <authorList>
            <person name="Varga T."/>
            <person name="Krizsan K."/>
            <person name="Foldi C."/>
            <person name="Dima B."/>
            <person name="Sanchez-Garcia M."/>
            <person name="Sanchez-Ramirez S."/>
            <person name="Szollosi G.J."/>
            <person name="Szarkandi J.G."/>
            <person name="Papp V."/>
            <person name="Albert L."/>
            <person name="Andreopoulos W."/>
            <person name="Angelini C."/>
            <person name="Antonin V."/>
            <person name="Barry K.W."/>
            <person name="Bougher N.L."/>
            <person name="Buchanan P."/>
            <person name="Buyck B."/>
            <person name="Bense V."/>
            <person name="Catcheside P."/>
            <person name="Chovatia M."/>
            <person name="Cooper J."/>
            <person name="Damon W."/>
            <person name="Desjardin D."/>
            <person name="Finy P."/>
            <person name="Geml J."/>
            <person name="Haridas S."/>
            <person name="Hughes K."/>
            <person name="Justo A."/>
            <person name="Karasinski D."/>
            <person name="Kautmanova I."/>
            <person name="Kiss B."/>
            <person name="Kocsube S."/>
            <person name="Kotiranta H."/>
            <person name="LaButti K.M."/>
            <person name="Lechner B.E."/>
            <person name="Liimatainen K."/>
            <person name="Lipzen A."/>
            <person name="Lukacs Z."/>
            <person name="Mihaltcheva S."/>
            <person name="Morgado L.N."/>
            <person name="Niskanen T."/>
            <person name="Noordeloos M.E."/>
            <person name="Ohm R.A."/>
            <person name="Ortiz-Santana B."/>
            <person name="Ovrebo C."/>
            <person name="Racz N."/>
            <person name="Riley R."/>
            <person name="Savchenko A."/>
            <person name="Shiryaev A."/>
            <person name="Soop K."/>
            <person name="Spirin V."/>
            <person name="Szebenyi C."/>
            <person name="Tomsovsky M."/>
            <person name="Tulloss R.E."/>
            <person name="Uehling J."/>
            <person name="Grigoriev I.V."/>
            <person name="Vagvolgyi C."/>
            <person name="Papp T."/>
            <person name="Martin F.M."/>
            <person name="Miettinen O."/>
            <person name="Hibbett D.S."/>
            <person name="Nagy L.G."/>
        </authorList>
    </citation>
    <scope>NUCLEOTIDE SEQUENCE [LARGE SCALE GENOMIC DNA]</scope>
    <source>
        <strain evidence="2 3">FP101781</strain>
    </source>
</reference>
<comment type="caution">
    <text evidence="2">The sequence shown here is derived from an EMBL/GenBank/DDBJ whole genome shotgun (WGS) entry which is preliminary data.</text>
</comment>
<evidence type="ECO:0000313" key="3">
    <source>
        <dbReference type="Proteomes" id="UP000298030"/>
    </source>
</evidence>
<gene>
    <name evidence="2" type="ORF">FA13DRAFT_1736082</name>
</gene>
<keyword evidence="3" id="KW-1185">Reference proteome</keyword>
<sequence length="250" mass="29017">MMRVGRKKDAPRRGGSCNTPGSLTEFGVDPEDPDERLVPLLKMLTLRSDARDSGSAWVVDPEELISMFTFSEVLEEVRFVHSSPHGESGKWNKQLDRLDMAPPRVFSPFKCADFIPPEILELWKEDLGRLCRAEYSMSEFLNIKRQREANAFLKVLEEYNLWNCDARNLARRGIIHLLHEISTRQDGTIPGDKLFNFRRRAGALLDKWKPDILRVYQLSPYHWYRLTDSSAILKHISPEVPGEYMFFVVY</sequence>